<dbReference type="EMBL" id="JSUQ01000020">
    <property type="protein sequence ID" value="KHQ51126.1"/>
    <property type="molecule type" value="Genomic_DNA"/>
</dbReference>
<name>A0A0B3S370_9RHOB</name>
<evidence type="ECO:0000313" key="2">
    <source>
        <dbReference type="Proteomes" id="UP000030960"/>
    </source>
</evidence>
<proteinExistence type="predicted"/>
<reference evidence="1 2" key="1">
    <citation type="submission" date="2014-10" db="EMBL/GenBank/DDBJ databases">
        <title>Genome sequence of Ponticoccus sp. strain UMTAT08 isolated from clonal culture of toxic dinoflagellate Alexandrium tamiyavanichii.</title>
        <authorList>
            <person name="Gan H.Y."/>
            <person name="Muhd D.-D."/>
            <person name="Mohd Noor M.E."/>
            <person name="Yeong Y.S."/>
            <person name="Usup G."/>
        </authorList>
    </citation>
    <scope>NUCLEOTIDE SEQUENCE [LARGE SCALE GENOMIC DNA]</scope>
    <source>
        <strain evidence="1 2">UMTAT08</strain>
    </source>
</reference>
<dbReference type="Proteomes" id="UP000030960">
    <property type="component" value="Unassembled WGS sequence"/>
</dbReference>
<accession>A0A0B3S370</accession>
<comment type="caution">
    <text evidence="1">The sequence shown here is derived from an EMBL/GenBank/DDBJ whole genome shotgun (WGS) entry which is preliminary data.</text>
</comment>
<dbReference type="AlphaFoldDB" id="A0A0B3S370"/>
<sequence>MPFKDARPPVQAAGPGTGVSISLTINKAGNGKVRLTLREDVQSSRFGGPIAGQRFSIQIGRGCDEGRLRIARDDNGAFEARSGIKGGATLYVAAWDLLPKSPRKAEPCKMKPFEREGELILDLPDFCRPSRSGGRMDQEFGLKKVK</sequence>
<dbReference type="OrthoDB" id="9951131at2"/>
<keyword evidence="2" id="KW-1185">Reference proteome</keyword>
<evidence type="ECO:0000313" key="1">
    <source>
        <dbReference type="EMBL" id="KHQ51126.1"/>
    </source>
</evidence>
<dbReference type="RefSeq" id="WP_139022696.1">
    <property type="nucleotide sequence ID" value="NZ_JSUQ01000020.1"/>
</dbReference>
<organism evidence="1 2">
    <name type="scientific">Mameliella alba</name>
    <dbReference type="NCBI Taxonomy" id="561184"/>
    <lineage>
        <taxon>Bacteria</taxon>
        <taxon>Pseudomonadati</taxon>
        <taxon>Pseudomonadota</taxon>
        <taxon>Alphaproteobacteria</taxon>
        <taxon>Rhodobacterales</taxon>
        <taxon>Roseobacteraceae</taxon>
        <taxon>Mameliella</taxon>
    </lineage>
</organism>
<protein>
    <submittedName>
        <fullName evidence="1">Uncharacterized protein</fullName>
    </submittedName>
</protein>
<gene>
    <name evidence="1" type="ORF">OA50_04497</name>
</gene>